<dbReference type="RefSeq" id="YP_009302561.1">
    <property type="nucleotide sequence ID" value="NC_031245.1"/>
</dbReference>
<protein>
    <submittedName>
        <fullName evidence="1">Uncharacterized protein</fullName>
    </submittedName>
</protein>
<reference evidence="1 2" key="1">
    <citation type="submission" date="2015-08" db="EMBL/GenBank/DDBJ databases">
        <authorList>
            <person name="Babu N.S."/>
            <person name="Beckwith C.J."/>
            <person name="Beseler K.G."/>
            <person name="Brison A."/>
            <person name="Carone J.V."/>
            <person name="Caskin T.P."/>
            <person name="Diamond M."/>
            <person name="Durham M.E."/>
            <person name="Foxe J.M."/>
            <person name="Go M."/>
            <person name="Henderson B.A."/>
            <person name="Jones I.B."/>
            <person name="McGettigan J.A."/>
            <person name="Micheletti S.J."/>
            <person name="Nasrallah M.E."/>
            <person name="Ortiz D."/>
            <person name="Piller C.R."/>
            <person name="Privatt S.R."/>
            <person name="Schneider S.L."/>
            <person name="Sharp S."/>
            <person name="Smith T.C."/>
            <person name="Stanton J.D."/>
            <person name="Ullery H.E."/>
            <person name="Wilson R.J."/>
            <person name="Serrano M.G."/>
            <person name="Buck G."/>
            <person name="Lee V."/>
            <person name="Wang Y."/>
            <person name="Carvalho R."/>
            <person name="Voegtly L."/>
            <person name="Shi R."/>
            <person name="Duckworth R."/>
            <person name="Johnson A."/>
            <person name="Loviza R."/>
            <person name="Walstead R."/>
            <person name="Shah Z."/>
            <person name="Kiflezghi M."/>
            <person name="Wade K."/>
            <person name="Ball S.L."/>
            <person name="Bradley K.W."/>
            <person name="Asai D.J."/>
            <person name="Bowman C.A."/>
            <person name="Russell D.A."/>
            <person name="Pope W.H."/>
            <person name="Jacobs-Sera D."/>
            <person name="Hendrix R.W."/>
            <person name="Hatfull G.F."/>
        </authorList>
    </citation>
    <scope>NUCLEOTIDE SEQUENCE [LARGE SCALE GENOMIC DNA]</scope>
</reference>
<organism evidence="1 2">
    <name type="scientific">Bacillus phage SP-15</name>
    <dbReference type="NCBI Taxonomy" id="1792032"/>
    <lineage>
        <taxon>Viruses</taxon>
        <taxon>Duplodnaviria</taxon>
        <taxon>Heunggongvirae</taxon>
        <taxon>Uroviricota</taxon>
        <taxon>Caudoviricetes</taxon>
        <taxon>Thornevirus</taxon>
        <taxon>Thornevirus SP15</taxon>
    </lineage>
</organism>
<evidence type="ECO:0000313" key="2">
    <source>
        <dbReference type="Proteomes" id="UP000203261"/>
    </source>
</evidence>
<proteinExistence type="predicted"/>
<dbReference type="Proteomes" id="UP000203261">
    <property type="component" value="Segment"/>
</dbReference>
<dbReference type="GeneID" id="29125341"/>
<dbReference type="EMBL" id="KT624200">
    <property type="protein sequence ID" value="AMM44972.1"/>
    <property type="molecule type" value="Genomic_DNA"/>
</dbReference>
<accession>A0A127AWK9</accession>
<gene>
    <name evidence="1" type="ORF">SP15_174</name>
</gene>
<keyword evidence="2" id="KW-1185">Reference proteome</keyword>
<name>A0A127AWK9_9CAUD</name>
<sequence>MKLNEAEPRRKVVYTPYIGCPDHLKEEGVITTVGTRYVFVRYGNDIHSKATSPEDLEYAFDDKTSGKVMES</sequence>
<evidence type="ECO:0000313" key="1">
    <source>
        <dbReference type="EMBL" id="AMM44972.1"/>
    </source>
</evidence>
<dbReference type="KEGG" id="vg:29125341"/>